<sequence>MSVEAALSDPLITEYSILVRRLTWRDVHLAKDVHALLFKCFYEETTWEEDGKLIVKERLTLDQIIELLENPLSYLFVAEYHHPITSETRIVGCVEVLYDPSINESTNSKLAVDPSFRGFKIADKLGVFSTNFSRKVLKCNAAVGYVLNVRQDILQLYKRYGWGETGKRTPYPWPESTRLGDSYFIQVRREFKQKTSTKSTRAKIDNTQAVSARL</sequence>
<proteinExistence type="predicted"/>
<organism evidence="2 3">
    <name type="scientific">Basidiobolus meristosporus CBS 931.73</name>
    <dbReference type="NCBI Taxonomy" id="1314790"/>
    <lineage>
        <taxon>Eukaryota</taxon>
        <taxon>Fungi</taxon>
        <taxon>Fungi incertae sedis</taxon>
        <taxon>Zoopagomycota</taxon>
        <taxon>Entomophthoromycotina</taxon>
        <taxon>Basidiobolomycetes</taxon>
        <taxon>Basidiobolales</taxon>
        <taxon>Basidiobolaceae</taxon>
        <taxon>Basidiobolus</taxon>
    </lineage>
</organism>
<gene>
    <name evidence="2" type="ORF">K493DRAFT_337888</name>
</gene>
<protein>
    <recommendedName>
        <fullName evidence="4">N-acetyltransferase domain-containing protein</fullName>
    </recommendedName>
</protein>
<evidence type="ECO:0000256" key="1">
    <source>
        <dbReference type="SAM" id="MobiDB-lite"/>
    </source>
</evidence>
<feature type="region of interest" description="Disordered" evidence="1">
    <location>
        <begin position="194"/>
        <end position="214"/>
    </location>
</feature>
<dbReference type="STRING" id="1314790.A0A1Y1Y8N2"/>
<dbReference type="EMBL" id="MCFE01000210">
    <property type="protein sequence ID" value="ORX94235.1"/>
    <property type="molecule type" value="Genomic_DNA"/>
</dbReference>
<reference evidence="2 3" key="1">
    <citation type="submission" date="2016-07" db="EMBL/GenBank/DDBJ databases">
        <title>Pervasive Adenine N6-methylation of Active Genes in Fungi.</title>
        <authorList>
            <consortium name="DOE Joint Genome Institute"/>
            <person name="Mondo S.J."/>
            <person name="Dannebaum R.O."/>
            <person name="Kuo R.C."/>
            <person name="Labutti K."/>
            <person name="Haridas S."/>
            <person name="Kuo A."/>
            <person name="Salamov A."/>
            <person name="Ahrendt S.R."/>
            <person name="Lipzen A."/>
            <person name="Sullivan W."/>
            <person name="Andreopoulos W.B."/>
            <person name="Clum A."/>
            <person name="Lindquist E."/>
            <person name="Daum C."/>
            <person name="Ramamoorthy G.K."/>
            <person name="Gryganskyi A."/>
            <person name="Culley D."/>
            <person name="Magnuson J.K."/>
            <person name="James T.Y."/>
            <person name="O'Malley M.A."/>
            <person name="Stajich J.E."/>
            <person name="Spatafora J.W."/>
            <person name="Visel A."/>
            <person name="Grigoriev I.V."/>
        </authorList>
    </citation>
    <scope>NUCLEOTIDE SEQUENCE [LARGE SCALE GENOMIC DNA]</scope>
    <source>
        <strain evidence="2 3">CBS 931.73</strain>
    </source>
</reference>
<name>A0A1Y1Y8N2_9FUNG</name>
<evidence type="ECO:0000313" key="2">
    <source>
        <dbReference type="EMBL" id="ORX94235.1"/>
    </source>
</evidence>
<dbReference type="Proteomes" id="UP000193498">
    <property type="component" value="Unassembled WGS sequence"/>
</dbReference>
<dbReference type="InterPro" id="IPR016181">
    <property type="entry name" value="Acyl_CoA_acyltransferase"/>
</dbReference>
<keyword evidence="3" id="KW-1185">Reference proteome</keyword>
<dbReference type="SUPFAM" id="SSF55729">
    <property type="entry name" value="Acyl-CoA N-acyltransferases (Nat)"/>
    <property type="match status" value="1"/>
</dbReference>
<evidence type="ECO:0008006" key="4">
    <source>
        <dbReference type="Google" id="ProtNLM"/>
    </source>
</evidence>
<dbReference type="Gene3D" id="3.40.630.30">
    <property type="match status" value="1"/>
</dbReference>
<accession>A0A1Y1Y8N2</accession>
<evidence type="ECO:0000313" key="3">
    <source>
        <dbReference type="Proteomes" id="UP000193498"/>
    </source>
</evidence>
<dbReference type="AlphaFoldDB" id="A0A1Y1Y8N2"/>
<dbReference type="InParanoid" id="A0A1Y1Y8N2"/>
<comment type="caution">
    <text evidence="2">The sequence shown here is derived from an EMBL/GenBank/DDBJ whole genome shotgun (WGS) entry which is preliminary data.</text>
</comment>